<proteinExistence type="predicted"/>
<dbReference type="AlphaFoldDB" id="A0A843YSR0"/>
<name>A0A843YSR0_9BURK</name>
<dbReference type="InterPro" id="IPR050272">
    <property type="entry name" value="Isochorismatase-like_hydrls"/>
</dbReference>
<dbReference type="CDD" id="cd01014">
    <property type="entry name" value="nicotinamidase_related"/>
    <property type="match status" value="1"/>
</dbReference>
<protein>
    <submittedName>
        <fullName evidence="3">Isochorismatase family protein</fullName>
    </submittedName>
</protein>
<dbReference type="Proteomes" id="UP000451565">
    <property type="component" value="Unassembled WGS sequence"/>
</dbReference>
<dbReference type="EMBL" id="WINI01000003">
    <property type="protein sequence ID" value="MQR00613.1"/>
    <property type="molecule type" value="Genomic_DNA"/>
</dbReference>
<dbReference type="RefSeq" id="WP_153234198.1">
    <property type="nucleotide sequence ID" value="NZ_WINI01000003.1"/>
</dbReference>
<dbReference type="GO" id="GO:0016787">
    <property type="term" value="F:hydrolase activity"/>
    <property type="evidence" value="ECO:0007669"/>
    <property type="project" value="UniProtKB-KW"/>
</dbReference>
<keyword evidence="1" id="KW-0378">Hydrolase</keyword>
<dbReference type="PANTHER" id="PTHR43540">
    <property type="entry name" value="PEROXYUREIDOACRYLATE/UREIDOACRYLATE AMIDOHYDROLASE-RELATED"/>
    <property type="match status" value="1"/>
</dbReference>
<dbReference type="InterPro" id="IPR000868">
    <property type="entry name" value="Isochorismatase-like_dom"/>
</dbReference>
<keyword evidence="4" id="KW-1185">Reference proteome</keyword>
<dbReference type="Gene3D" id="3.40.50.850">
    <property type="entry name" value="Isochorismatase-like"/>
    <property type="match status" value="1"/>
</dbReference>
<dbReference type="OrthoDB" id="5360912at2"/>
<evidence type="ECO:0000259" key="2">
    <source>
        <dbReference type="Pfam" id="PF00857"/>
    </source>
</evidence>
<organism evidence="3 4">
    <name type="scientific">Glaciimonas soli</name>
    <dbReference type="NCBI Taxonomy" id="2590999"/>
    <lineage>
        <taxon>Bacteria</taxon>
        <taxon>Pseudomonadati</taxon>
        <taxon>Pseudomonadota</taxon>
        <taxon>Betaproteobacteria</taxon>
        <taxon>Burkholderiales</taxon>
        <taxon>Oxalobacteraceae</taxon>
        <taxon>Glaciimonas</taxon>
    </lineage>
</organism>
<dbReference type="InterPro" id="IPR036380">
    <property type="entry name" value="Isochorismatase-like_sf"/>
</dbReference>
<dbReference type="Pfam" id="PF00857">
    <property type="entry name" value="Isochorismatase"/>
    <property type="match status" value="1"/>
</dbReference>
<feature type="domain" description="Isochorismatase-like" evidence="2">
    <location>
        <begin position="23"/>
        <end position="195"/>
    </location>
</feature>
<accession>A0A843YSR0</accession>
<sequence>MSHPTIRTIVGAPATTQLDPNTTALIVVDIQNEYFSGMLPIPDGMTVLRQSNRLIALADRHNMAVFHIQHFAPASSPIFAEGSVMAEIHADVLRSPQHSLIKKGGPSSFAGTQLHAQLQARGIKTLIISGLMTNNCIAATTLDGAGLGYQNIVASDASATRDLDAGNGEVLNHKDIHRAILVGLSDAAAEVRTTDDILEFRFASA</sequence>
<dbReference type="SUPFAM" id="SSF52499">
    <property type="entry name" value="Isochorismatase-like hydrolases"/>
    <property type="match status" value="1"/>
</dbReference>
<evidence type="ECO:0000256" key="1">
    <source>
        <dbReference type="ARBA" id="ARBA00022801"/>
    </source>
</evidence>
<comment type="caution">
    <text evidence="3">The sequence shown here is derived from an EMBL/GenBank/DDBJ whole genome shotgun (WGS) entry which is preliminary data.</text>
</comment>
<evidence type="ECO:0000313" key="3">
    <source>
        <dbReference type="EMBL" id="MQR00613.1"/>
    </source>
</evidence>
<gene>
    <name evidence="3" type="ORF">GEV47_07940</name>
</gene>
<reference evidence="3 4" key="1">
    <citation type="submission" date="2019-10" db="EMBL/GenBank/DDBJ databases">
        <title>Glaciimonas soli sp. nov., a psychrophilic bacterium isolated from the forest soil of a high elevation mountain in Taiwan.</title>
        <authorList>
            <person name="Wang L.-T."/>
            <person name="Shieh W.Y."/>
        </authorList>
    </citation>
    <scope>NUCLEOTIDE SEQUENCE [LARGE SCALE GENOMIC DNA]</scope>
    <source>
        <strain evidence="3 4">GS1</strain>
    </source>
</reference>
<evidence type="ECO:0000313" key="4">
    <source>
        <dbReference type="Proteomes" id="UP000451565"/>
    </source>
</evidence>